<evidence type="ECO:0000313" key="3">
    <source>
        <dbReference type="Proteomes" id="UP000292958"/>
    </source>
</evidence>
<organism evidence="2 3">
    <name type="scientific">Edaphobacter modestus</name>
    <dbReference type="NCBI Taxonomy" id="388466"/>
    <lineage>
        <taxon>Bacteria</taxon>
        <taxon>Pseudomonadati</taxon>
        <taxon>Acidobacteriota</taxon>
        <taxon>Terriglobia</taxon>
        <taxon>Terriglobales</taxon>
        <taxon>Acidobacteriaceae</taxon>
        <taxon>Edaphobacter</taxon>
    </lineage>
</organism>
<comment type="caution">
    <text evidence="2">The sequence shown here is derived from an EMBL/GenBank/DDBJ whole genome shotgun (WGS) entry which is preliminary data.</text>
</comment>
<name>A0A4Q7YYV1_9BACT</name>
<evidence type="ECO:0000256" key="1">
    <source>
        <dbReference type="SAM" id="SignalP"/>
    </source>
</evidence>
<evidence type="ECO:0000313" key="2">
    <source>
        <dbReference type="EMBL" id="RZU42365.1"/>
    </source>
</evidence>
<dbReference type="AlphaFoldDB" id="A0A4Q7YYV1"/>
<proteinExistence type="predicted"/>
<feature type="signal peptide" evidence="1">
    <location>
        <begin position="1"/>
        <end position="27"/>
    </location>
</feature>
<protein>
    <submittedName>
        <fullName evidence="2">Uncharacterized protein</fullName>
    </submittedName>
</protein>
<accession>A0A4Q7YYV1</accession>
<sequence>MFRSKCLASLCSASLAALLAMPPAAGAQQVERRPVLMISVRSNAIP</sequence>
<feature type="chain" id="PRO_5020260822" evidence="1">
    <location>
        <begin position="28"/>
        <end position="46"/>
    </location>
</feature>
<dbReference type="Proteomes" id="UP000292958">
    <property type="component" value="Unassembled WGS sequence"/>
</dbReference>
<keyword evidence="1" id="KW-0732">Signal</keyword>
<gene>
    <name evidence="2" type="ORF">BDD14_3932</name>
</gene>
<dbReference type="EMBL" id="SHKW01000001">
    <property type="protein sequence ID" value="RZU42365.1"/>
    <property type="molecule type" value="Genomic_DNA"/>
</dbReference>
<keyword evidence="3" id="KW-1185">Reference proteome</keyword>
<reference evidence="2 3" key="1">
    <citation type="submission" date="2019-02" db="EMBL/GenBank/DDBJ databases">
        <title>Genomic Encyclopedia of Archaeal and Bacterial Type Strains, Phase II (KMG-II): from individual species to whole genera.</title>
        <authorList>
            <person name="Goeker M."/>
        </authorList>
    </citation>
    <scope>NUCLEOTIDE SEQUENCE [LARGE SCALE GENOMIC DNA]</scope>
    <source>
        <strain evidence="2 3">DSM 18101</strain>
    </source>
</reference>